<dbReference type="Proteomes" id="UP001500236">
    <property type="component" value="Unassembled WGS sequence"/>
</dbReference>
<sequence length="100" mass="11567">MMLIPCPHCGPRNENEFTYGGQAEVSYPEDPHALDDAAWARFLFYRDNTKGRFAERWVHALGCRKWFDAVRDTVTYEFHETRPVGRMTDLPQGPQEGAHP</sequence>
<evidence type="ECO:0000313" key="3">
    <source>
        <dbReference type="Proteomes" id="UP001500236"/>
    </source>
</evidence>
<gene>
    <name evidence="2" type="ORF">GCM10010529_20020</name>
</gene>
<evidence type="ECO:0000256" key="1">
    <source>
        <dbReference type="SAM" id="MobiDB-lite"/>
    </source>
</evidence>
<dbReference type="Pfam" id="PF04267">
    <property type="entry name" value="SoxD"/>
    <property type="match status" value="1"/>
</dbReference>
<name>A0ABP6M3Q4_9MICC</name>
<dbReference type="NCBIfam" id="TIGR01374">
    <property type="entry name" value="soxD"/>
    <property type="match status" value="1"/>
</dbReference>
<protein>
    <submittedName>
        <fullName evidence="2">Sarcosine oxidase subunit delta</fullName>
    </submittedName>
</protein>
<dbReference type="RefSeq" id="WP_070162146.1">
    <property type="nucleotide sequence ID" value="NZ_BAAAVT010000012.1"/>
</dbReference>
<reference evidence="3" key="1">
    <citation type="journal article" date="2019" name="Int. J. Syst. Evol. Microbiol.">
        <title>The Global Catalogue of Microorganisms (GCM) 10K type strain sequencing project: providing services to taxonomists for standard genome sequencing and annotation.</title>
        <authorList>
            <consortium name="The Broad Institute Genomics Platform"/>
            <consortium name="The Broad Institute Genome Sequencing Center for Infectious Disease"/>
            <person name="Wu L."/>
            <person name="Ma J."/>
        </authorList>
    </citation>
    <scope>NUCLEOTIDE SEQUENCE [LARGE SCALE GENOMIC DNA]</scope>
    <source>
        <strain evidence="3">JCM 14309</strain>
    </source>
</reference>
<keyword evidence="3" id="KW-1185">Reference proteome</keyword>
<accession>A0ABP6M3Q4</accession>
<dbReference type="Gene3D" id="3.30.2270.10">
    <property type="entry name" value="Folate-binding superfamily"/>
    <property type="match status" value="1"/>
</dbReference>
<dbReference type="InterPro" id="IPR006279">
    <property type="entry name" value="SoxD"/>
</dbReference>
<evidence type="ECO:0000313" key="2">
    <source>
        <dbReference type="EMBL" id="GAA3067259.1"/>
    </source>
</evidence>
<comment type="caution">
    <text evidence="2">The sequence shown here is derived from an EMBL/GenBank/DDBJ whole genome shotgun (WGS) entry which is preliminary data.</text>
</comment>
<dbReference type="EMBL" id="BAAAVT010000012">
    <property type="protein sequence ID" value="GAA3067259.1"/>
    <property type="molecule type" value="Genomic_DNA"/>
</dbReference>
<dbReference type="InterPro" id="IPR038561">
    <property type="entry name" value="SoxD_sf"/>
</dbReference>
<feature type="region of interest" description="Disordered" evidence="1">
    <location>
        <begin position="81"/>
        <end position="100"/>
    </location>
</feature>
<organism evidence="2 3">
    <name type="scientific">Nesterenkonia aethiopica</name>
    <dbReference type="NCBI Taxonomy" id="269144"/>
    <lineage>
        <taxon>Bacteria</taxon>
        <taxon>Bacillati</taxon>
        <taxon>Actinomycetota</taxon>
        <taxon>Actinomycetes</taxon>
        <taxon>Micrococcales</taxon>
        <taxon>Micrococcaceae</taxon>
        <taxon>Nesterenkonia</taxon>
    </lineage>
</organism>
<proteinExistence type="predicted"/>